<dbReference type="AlphaFoldDB" id="A0A8H5TBL4"/>
<reference evidence="2 3" key="1">
    <citation type="submission" date="2020-05" db="EMBL/GenBank/DDBJ databases">
        <title>Identification and distribution of gene clusters putatively required for synthesis of sphingolipid metabolism inhibitors in phylogenetically diverse species of the filamentous fungus Fusarium.</title>
        <authorList>
            <person name="Kim H.-S."/>
            <person name="Busman M."/>
            <person name="Brown D.W."/>
            <person name="Divon H."/>
            <person name="Uhlig S."/>
            <person name="Proctor R.H."/>
        </authorList>
    </citation>
    <scope>NUCLEOTIDE SEQUENCE [LARGE SCALE GENOMIC DNA]</scope>
    <source>
        <strain evidence="2 3">NRRL 20693</strain>
    </source>
</reference>
<dbReference type="PANTHER" id="PTHR38121">
    <property type="entry name" value="GH16 DOMAIN-CONTAINING PROTEIN"/>
    <property type="match status" value="1"/>
</dbReference>
<dbReference type="GO" id="GO:0005975">
    <property type="term" value="P:carbohydrate metabolic process"/>
    <property type="evidence" value="ECO:0007669"/>
    <property type="project" value="InterPro"/>
</dbReference>
<organism evidence="2 3">
    <name type="scientific">Fusarium heterosporum</name>
    <dbReference type="NCBI Taxonomy" id="42747"/>
    <lineage>
        <taxon>Eukaryota</taxon>
        <taxon>Fungi</taxon>
        <taxon>Dikarya</taxon>
        <taxon>Ascomycota</taxon>
        <taxon>Pezizomycotina</taxon>
        <taxon>Sordariomycetes</taxon>
        <taxon>Hypocreomycetidae</taxon>
        <taxon>Hypocreales</taxon>
        <taxon>Nectriaceae</taxon>
        <taxon>Fusarium</taxon>
        <taxon>Fusarium heterosporum species complex</taxon>
    </lineage>
</organism>
<protein>
    <submittedName>
        <fullName evidence="2">Xyloglucan endo-transglycosylase</fullName>
    </submittedName>
</protein>
<dbReference type="GO" id="GO:0004553">
    <property type="term" value="F:hydrolase activity, hydrolyzing O-glycosyl compounds"/>
    <property type="evidence" value="ECO:0007669"/>
    <property type="project" value="InterPro"/>
</dbReference>
<dbReference type="InterPro" id="IPR000757">
    <property type="entry name" value="Beta-glucanase-like"/>
</dbReference>
<comment type="caution">
    <text evidence="2">The sequence shown here is derived from an EMBL/GenBank/DDBJ whole genome shotgun (WGS) entry which is preliminary data.</text>
</comment>
<accession>A0A8H5TBL4</accession>
<dbReference type="Pfam" id="PF00722">
    <property type="entry name" value="Glyco_hydro_16"/>
    <property type="match status" value="1"/>
</dbReference>
<gene>
    <name evidence="2" type="ORF">FHETE_6165</name>
</gene>
<dbReference type="EMBL" id="JAAGWQ010000107">
    <property type="protein sequence ID" value="KAF5666666.1"/>
    <property type="molecule type" value="Genomic_DNA"/>
</dbReference>
<proteinExistence type="predicted"/>
<dbReference type="OrthoDB" id="4388755at2759"/>
<dbReference type="InterPro" id="IPR013320">
    <property type="entry name" value="ConA-like_dom_sf"/>
</dbReference>
<evidence type="ECO:0000259" key="1">
    <source>
        <dbReference type="Pfam" id="PF00722"/>
    </source>
</evidence>
<dbReference type="SUPFAM" id="SSF49899">
    <property type="entry name" value="Concanavalin A-like lectins/glucanases"/>
    <property type="match status" value="1"/>
</dbReference>
<dbReference type="PANTHER" id="PTHR38121:SF4">
    <property type="entry name" value="GH16 DOMAIN-CONTAINING PROTEIN-RELATED"/>
    <property type="match status" value="1"/>
</dbReference>
<evidence type="ECO:0000313" key="3">
    <source>
        <dbReference type="Proteomes" id="UP000567885"/>
    </source>
</evidence>
<keyword evidence="3" id="KW-1185">Reference proteome</keyword>
<dbReference type="Gene3D" id="2.60.120.200">
    <property type="match status" value="1"/>
</dbReference>
<sequence length="250" mass="27829">MISATYPLIAETTSRNLRTQTISLPAPQQMTEVGNYQPEEVRVAKISGPKDNNAVTALTFLSSRQNESSQQSSGMDFGDENILRQIDDIVGFNTQPTLDIRNKYIPGSHWNMSMPGNASWEAWNNYRMDWVADQVVWYTNGIEMANTSVNVPSVPCRLSVSLWGNGGTWTRNMTLGKSALLEVQWLEVAFNLSGTRPSEKGMASCKLDSDAEDGKWKPYIFPPAHGSLGSRIEFSIFATCMISFLVINLF</sequence>
<feature type="domain" description="GH16" evidence="1">
    <location>
        <begin position="102"/>
        <end position="173"/>
    </location>
</feature>
<dbReference type="CDD" id="cd00413">
    <property type="entry name" value="Glyco_hydrolase_16"/>
    <property type="match status" value="1"/>
</dbReference>
<evidence type="ECO:0000313" key="2">
    <source>
        <dbReference type="EMBL" id="KAF5666666.1"/>
    </source>
</evidence>
<dbReference type="Proteomes" id="UP000567885">
    <property type="component" value="Unassembled WGS sequence"/>
</dbReference>
<name>A0A8H5TBL4_FUSHE</name>